<evidence type="ECO:0000313" key="1">
    <source>
        <dbReference type="EMBL" id="MBB3046967.1"/>
    </source>
</evidence>
<dbReference type="InterPro" id="IPR027417">
    <property type="entry name" value="P-loop_NTPase"/>
</dbReference>
<dbReference type="AlphaFoldDB" id="A0A7W4Z5B5"/>
<protein>
    <submittedName>
        <fullName evidence="1">Cellulose synthase operon protein YhjQ</fullName>
    </submittedName>
</protein>
<keyword evidence="2" id="KW-1185">Reference proteome</keyword>
<name>A0A7W4Z5B5_9GAMM</name>
<dbReference type="NCBIfam" id="TIGR03371">
    <property type="entry name" value="cellulose_yhjQ"/>
    <property type="match status" value="1"/>
</dbReference>
<dbReference type="InterPro" id="IPR017746">
    <property type="entry name" value="Cellulose_synthase_operon_BcsQ"/>
</dbReference>
<dbReference type="Gene3D" id="3.40.50.300">
    <property type="entry name" value="P-loop containing nucleotide triphosphate hydrolases"/>
    <property type="match status" value="1"/>
</dbReference>
<sequence>MRVVVVRGVRGGGGSSTVAANLASALQKLGRSCLMLDLCQNNDLRFHASVDPREPDGWARRLVADQSWEGAVFGVEDGLRVIPFGELDHNEYDGFQELSQSVLTRFAEQVLAGFSPAVDWLVVDAPPLVSPHGTAFESLLYTFSEAASLRLLAVPPESPSYISLKFNPRVSAAAADYRLVLNRTASEVEANRDMSLVLRQEFPARVVPSQIGTDNALAEALLSLRTVDQYSPDSEATREFHALAIWCQASLVGAA</sequence>
<dbReference type="Pfam" id="PF06564">
    <property type="entry name" value="CBP_BcsQ"/>
    <property type="match status" value="1"/>
</dbReference>
<gene>
    <name evidence="1" type="ORF">FHR99_001203</name>
</gene>
<dbReference type="Proteomes" id="UP000537130">
    <property type="component" value="Unassembled WGS sequence"/>
</dbReference>
<dbReference type="RefSeq" id="WP_183409620.1">
    <property type="nucleotide sequence ID" value="NZ_JACHWY010000001.1"/>
</dbReference>
<proteinExistence type="predicted"/>
<dbReference type="SUPFAM" id="SSF52540">
    <property type="entry name" value="P-loop containing nucleoside triphosphate hydrolases"/>
    <property type="match status" value="1"/>
</dbReference>
<dbReference type="EMBL" id="JACHWY010000001">
    <property type="protein sequence ID" value="MBB3046967.1"/>
    <property type="molecule type" value="Genomic_DNA"/>
</dbReference>
<evidence type="ECO:0000313" key="2">
    <source>
        <dbReference type="Proteomes" id="UP000537130"/>
    </source>
</evidence>
<reference evidence="1 2" key="1">
    <citation type="submission" date="2020-08" db="EMBL/GenBank/DDBJ databases">
        <title>Genomic Encyclopedia of Type Strains, Phase III (KMG-III): the genomes of soil and plant-associated and newly described type strains.</title>
        <authorList>
            <person name="Whitman W."/>
        </authorList>
    </citation>
    <scope>NUCLEOTIDE SEQUENCE [LARGE SCALE GENOMIC DNA]</scope>
    <source>
        <strain evidence="1 2">CECT 8654</strain>
    </source>
</reference>
<organism evidence="1 2">
    <name type="scientific">Litorivivens lipolytica</name>
    <dbReference type="NCBI Taxonomy" id="1524264"/>
    <lineage>
        <taxon>Bacteria</taxon>
        <taxon>Pseudomonadati</taxon>
        <taxon>Pseudomonadota</taxon>
        <taxon>Gammaproteobacteria</taxon>
        <taxon>Litorivivens</taxon>
    </lineage>
</organism>
<accession>A0A7W4Z5B5</accession>
<comment type="caution">
    <text evidence="1">The sequence shown here is derived from an EMBL/GenBank/DDBJ whole genome shotgun (WGS) entry which is preliminary data.</text>
</comment>